<accession>A0A315VNV4</accession>
<dbReference type="EMBL" id="NHOQ01001383">
    <property type="protein sequence ID" value="PWA24906.1"/>
    <property type="molecule type" value="Genomic_DNA"/>
</dbReference>
<gene>
    <name evidence="2" type="ORF">CCH79_00020809</name>
</gene>
<feature type="region of interest" description="Disordered" evidence="1">
    <location>
        <begin position="1"/>
        <end position="25"/>
    </location>
</feature>
<dbReference type="Proteomes" id="UP000250572">
    <property type="component" value="Unassembled WGS sequence"/>
</dbReference>
<evidence type="ECO:0000256" key="1">
    <source>
        <dbReference type="SAM" id="MobiDB-lite"/>
    </source>
</evidence>
<dbReference type="AlphaFoldDB" id="A0A315VNV4"/>
<evidence type="ECO:0000313" key="3">
    <source>
        <dbReference type="Proteomes" id="UP000250572"/>
    </source>
</evidence>
<protein>
    <submittedName>
        <fullName evidence="2">Uncharacterized protein</fullName>
    </submittedName>
</protein>
<reference evidence="2 3" key="1">
    <citation type="journal article" date="2018" name="G3 (Bethesda)">
        <title>A High-Quality Reference Genome for the Invasive Mosquitofish Gambusia affinis Using a Chicago Library.</title>
        <authorList>
            <person name="Hoffberg S.L."/>
            <person name="Troendle N.J."/>
            <person name="Glenn T.C."/>
            <person name="Mahmud O."/>
            <person name="Louha S."/>
            <person name="Chalopin D."/>
            <person name="Bennetzen J.L."/>
            <person name="Mauricio R."/>
        </authorList>
    </citation>
    <scope>NUCLEOTIDE SEQUENCE [LARGE SCALE GENOMIC DNA]</scope>
    <source>
        <strain evidence="2">NE01/NJP1002.9</strain>
        <tissue evidence="2">Muscle</tissue>
    </source>
</reference>
<dbReference type="InterPro" id="IPR046342">
    <property type="entry name" value="CBS_dom_sf"/>
</dbReference>
<name>A0A315VNV4_GAMAF</name>
<proteinExistence type="predicted"/>
<comment type="caution">
    <text evidence="2">The sequence shown here is derived from an EMBL/GenBank/DDBJ whole genome shotgun (WGS) entry which is preliminary data.</text>
</comment>
<sequence>VEVAGGMLEQLDHTDPGDPGSEESERDIYMRFMKCHKCYDIVPTSSKLVVFDTTLQVRPEPR</sequence>
<dbReference type="Gene3D" id="3.10.580.10">
    <property type="entry name" value="CBS-domain"/>
    <property type="match status" value="1"/>
</dbReference>
<organism evidence="2 3">
    <name type="scientific">Gambusia affinis</name>
    <name type="common">Western mosquitofish</name>
    <name type="synonym">Heterandria affinis</name>
    <dbReference type="NCBI Taxonomy" id="33528"/>
    <lineage>
        <taxon>Eukaryota</taxon>
        <taxon>Metazoa</taxon>
        <taxon>Chordata</taxon>
        <taxon>Craniata</taxon>
        <taxon>Vertebrata</taxon>
        <taxon>Euteleostomi</taxon>
        <taxon>Actinopterygii</taxon>
        <taxon>Neopterygii</taxon>
        <taxon>Teleostei</taxon>
        <taxon>Neoteleostei</taxon>
        <taxon>Acanthomorphata</taxon>
        <taxon>Ovalentaria</taxon>
        <taxon>Atherinomorphae</taxon>
        <taxon>Cyprinodontiformes</taxon>
        <taxon>Poeciliidae</taxon>
        <taxon>Poeciliinae</taxon>
        <taxon>Gambusia</taxon>
    </lineage>
</organism>
<feature type="non-terminal residue" evidence="2">
    <location>
        <position position="1"/>
    </location>
</feature>
<keyword evidence="3" id="KW-1185">Reference proteome</keyword>
<evidence type="ECO:0000313" key="2">
    <source>
        <dbReference type="EMBL" id="PWA24906.1"/>
    </source>
</evidence>